<accession>A0A2I9LPC7</accession>
<dbReference type="AlphaFoldDB" id="A0A2I9LPC7"/>
<dbReference type="GO" id="GO:0019871">
    <property type="term" value="F:sodium channel inhibitor activity"/>
    <property type="evidence" value="ECO:0007669"/>
    <property type="project" value="InterPro"/>
</dbReference>
<feature type="chain" id="PRO_5014399909" evidence="5">
    <location>
        <begin position="21"/>
        <end position="100"/>
    </location>
</feature>
<feature type="signal peptide" evidence="5">
    <location>
        <begin position="1"/>
        <end position="20"/>
    </location>
</feature>
<name>A0A2I9LPC7_9SCOR</name>
<dbReference type="Pfam" id="PF00537">
    <property type="entry name" value="Toxin_3"/>
    <property type="match status" value="1"/>
</dbReference>
<dbReference type="InterPro" id="IPR002061">
    <property type="entry name" value="Scorpion_toxinL/defensin"/>
</dbReference>
<protein>
    <submittedName>
        <fullName evidence="7">NaTx</fullName>
    </submittedName>
</protein>
<sequence>MRNLILMVFSIAVAIHEMKCLRSGYPIRENGCPISCVPGTDNGLCDTYCKNNGAEGGVCKEDASSCYCEKRPLYMVTWNVDYANCQAWKDNNVKFHLDAN</sequence>
<evidence type="ECO:0000256" key="5">
    <source>
        <dbReference type="SAM" id="SignalP"/>
    </source>
</evidence>
<dbReference type="EMBL" id="GFWZ01000250">
    <property type="protein sequence ID" value="MBW20240.1"/>
    <property type="molecule type" value="Transcribed_RNA"/>
</dbReference>
<keyword evidence="2" id="KW-0964">Secreted</keyword>
<evidence type="ECO:0000256" key="1">
    <source>
        <dbReference type="ARBA" id="ARBA00004613"/>
    </source>
</evidence>
<dbReference type="GO" id="GO:0090729">
    <property type="term" value="F:toxin activity"/>
    <property type="evidence" value="ECO:0007669"/>
    <property type="project" value="UniProtKB-KW"/>
</dbReference>
<comment type="subcellular location">
    <subcellularLocation>
        <location evidence="1">Secreted</location>
    </subcellularLocation>
</comment>
<dbReference type="SMART" id="SM00505">
    <property type="entry name" value="Knot1"/>
    <property type="match status" value="1"/>
</dbReference>
<keyword evidence="4" id="KW-1015">Disulfide bond</keyword>
<proteinExistence type="predicted"/>
<dbReference type="Gene3D" id="3.30.30.10">
    <property type="entry name" value="Knottin, scorpion toxin-like"/>
    <property type="match status" value="1"/>
</dbReference>
<dbReference type="PROSITE" id="PS51863">
    <property type="entry name" value="LCN_CSAB"/>
    <property type="match status" value="1"/>
</dbReference>
<dbReference type="SUPFAM" id="SSF57095">
    <property type="entry name" value="Scorpion toxin-like"/>
    <property type="match status" value="1"/>
</dbReference>
<dbReference type="InterPro" id="IPR036574">
    <property type="entry name" value="Scorpion_toxin-like_sf"/>
</dbReference>
<dbReference type="GO" id="GO:0005576">
    <property type="term" value="C:extracellular region"/>
    <property type="evidence" value="ECO:0007669"/>
    <property type="project" value="UniProtKB-SubCell"/>
</dbReference>
<dbReference type="GO" id="GO:0006952">
    <property type="term" value="P:defense response"/>
    <property type="evidence" value="ECO:0007669"/>
    <property type="project" value="InterPro"/>
</dbReference>
<dbReference type="CDD" id="cd23106">
    <property type="entry name" value="neurotoxins_LC_scorpion"/>
    <property type="match status" value="1"/>
</dbReference>
<evidence type="ECO:0000256" key="4">
    <source>
        <dbReference type="ARBA" id="ARBA00023157"/>
    </source>
</evidence>
<evidence type="ECO:0000259" key="6">
    <source>
        <dbReference type="PROSITE" id="PS51863"/>
    </source>
</evidence>
<evidence type="ECO:0000256" key="2">
    <source>
        <dbReference type="ARBA" id="ARBA00022525"/>
    </source>
</evidence>
<evidence type="ECO:0000256" key="3">
    <source>
        <dbReference type="ARBA" id="ARBA00022656"/>
    </source>
</evidence>
<dbReference type="InterPro" id="IPR044062">
    <property type="entry name" value="LCN-type_CS_alpha_beta_dom"/>
</dbReference>
<dbReference type="InterPro" id="IPR003614">
    <property type="entry name" value="Knottins"/>
</dbReference>
<feature type="domain" description="LCN-type CS-alpha/beta" evidence="6">
    <location>
        <begin position="22"/>
        <end position="86"/>
    </location>
</feature>
<keyword evidence="3" id="KW-0800">Toxin</keyword>
<organism evidence="7">
    <name type="scientific">Centruroides hentzi</name>
    <dbReference type="NCBI Taxonomy" id="88313"/>
    <lineage>
        <taxon>Eukaryota</taxon>
        <taxon>Metazoa</taxon>
        <taxon>Ecdysozoa</taxon>
        <taxon>Arthropoda</taxon>
        <taxon>Chelicerata</taxon>
        <taxon>Arachnida</taxon>
        <taxon>Scorpiones</taxon>
        <taxon>Buthida</taxon>
        <taxon>Buthoidea</taxon>
        <taxon>Buthidae</taxon>
        <taxon>Centruroides</taxon>
    </lineage>
</organism>
<reference evidence="7" key="1">
    <citation type="journal article" date="2017" name="Toxicon">
        <title>Venom-gland transcriptomics and venom proteomics of the Hentz striped scorpion (Centruroides hentzi; Buthidae) reveal high toxin diversity in a harmless member of a lethal family.</title>
        <authorList>
            <person name="Ward M.J."/>
            <person name="Ellsworth S.A."/>
            <person name="Rokyta D.R."/>
        </authorList>
    </citation>
    <scope>NUCLEOTIDE SEQUENCE</scope>
    <source>
        <tissue evidence="7">Venom gland</tissue>
    </source>
</reference>
<evidence type="ECO:0000313" key="7">
    <source>
        <dbReference type="EMBL" id="MBW20240.1"/>
    </source>
</evidence>
<keyword evidence="5" id="KW-0732">Signal</keyword>